<dbReference type="OrthoDB" id="3268584at2"/>
<proteinExistence type="predicted"/>
<gene>
    <name evidence="2" type="ORF">ATL40_2682</name>
</gene>
<keyword evidence="1" id="KW-1133">Transmembrane helix</keyword>
<dbReference type="Proteomes" id="UP000224915">
    <property type="component" value="Unassembled WGS sequence"/>
</dbReference>
<keyword evidence="1" id="KW-0472">Membrane</keyword>
<evidence type="ECO:0000256" key="1">
    <source>
        <dbReference type="SAM" id="Phobius"/>
    </source>
</evidence>
<evidence type="ECO:0000313" key="3">
    <source>
        <dbReference type="Proteomes" id="UP000224915"/>
    </source>
</evidence>
<name>A0A2A9D530_9MICO</name>
<feature type="transmembrane region" description="Helical" evidence="1">
    <location>
        <begin position="17"/>
        <end position="36"/>
    </location>
</feature>
<evidence type="ECO:0000313" key="2">
    <source>
        <dbReference type="EMBL" id="PFG21062.1"/>
    </source>
</evidence>
<keyword evidence="3" id="KW-1185">Reference proteome</keyword>
<comment type="caution">
    <text evidence="2">The sequence shown here is derived from an EMBL/GenBank/DDBJ whole genome shotgun (WGS) entry which is preliminary data.</text>
</comment>
<dbReference type="RefSeq" id="WP_098469957.1">
    <property type="nucleotide sequence ID" value="NZ_PDJD01000001.1"/>
</dbReference>
<protein>
    <submittedName>
        <fullName evidence="2">Uncharacterized protein</fullName>
    </submittedName>
</protein>
<dbReference type="AlphaFoldDB" id="A0A2A9D530"/>
<sequence>MPVPDIVAVPPQAYSGWLWLLALLLLLAVGAWYVVLPRLARREPGHPGTPVDALRQQHHALVDDAYARYEAGEIDLRALHLEYNRLLRDYGTARTGRDLSSLTARDLDRLADAGPLREALDSFSEPAFAAESDAEARRATETTRAVIASW</sequence>
<accession>A0A2A9D530</accession>
<keyword evidence="1" id="KW-0812">Transmembrane</keyword>
<reference evidence="2 3" key="1">
    <citation type="submission" date="2017-10" db="EMBL/GenBank/DDBJ databases">
        <title>Sequencing the genomes of 1000 actinobacteria strains.</title>
        <authorList>
            <person name="Klenk H.-P."/>
        </authorList>
    </citation>
    <scope>NUCLEOTIDE SEQUENCE [LARGE SCALE GENOMIC DNA]</scope>
    <source>
        <strain evidence="2 3">DSM 21801</strain>
    </source>
</reference>
<dbReference type="EMBL" id="PDJD01000001">
    <property type="protein sequence ID" value="PFG21062.1"/>
    <property type="molecule type" value="Genomic_DNA"/>
</dbReference>
<organism evidence="2 3">
    <name type="scientific">Serinibacter salmoneus</name>
    <dbReference type="NCBI Taxonomy" id="556530"/>
    <lineage>
        <taxon>Bacteria</taxon>
        <taxon>Bacillati</taxon>
        <taxon>Actinomycetota</taxon>
        <taxon>Actinomycetes</taxon>
        <taxon>Micrococcales</taxon>
        <taxon>Beutenbergiaceae</taxon>
        <taxon>Serinibacter</taxon>
    </lineage>
</organism>